<keyword evidence="2" id="KW-1133">Transmembrane helix</keyword>
<feature type="transmembrane region" description="Helical" evidence="2">
    <location>
        <begin position="135"/>
        <end position="157"/>
    </location>
</feature>
<keyword evidence="4" id="KW-1185">Reference proteome</keyword>
<gene>
    <name evidence="3" type="ORF">ACFO4E_17060</name>
</gene>
<dbReference type="Proteomes" id="UP001595923">
    <property type="component" value="Unassembled WGS sequence"/>
</dbReference>
<dbReference type="EMBL" id="JBHSFQ010000016">
    <property type="protein sequence ID" value="MFC4563579.1"/>
    <property type="molecule type" value="Genomic_DNA"/>
</dbReference>
<reference evidence="4" key="1">
    <citation type="journal article" date="2019" name="Int. J. Syst. Evol. Microbiol.">
        <title>The Global Catalogue of Microorganisms (GCM) 10K type strain sequencing project: providing services to taxonomists for standard genome sequencing and annotation.</title>
        <authorList>
            <consortium name="The Broad Institute Genomics Platform"/>
            <consortium name="The Broad Institute Genome Sequencing Center for Infectious Disease"/>
            <person name="Wu L."/>
            <person name="Ma J."/>
        </authorList>
    </citation>
    <scope>NUCLEOTIDE SEQUENCE [LARGE SCALE GENOMIC DNA]</scope>
    <source>
        <strain evidence="4">XZYJ18</strain>
    </source>
</reference>
<evidence type="ECO:0000256" key="2">
    <source>
        <dbReference type="SAM" id="Phobius"/>
    </source>
</evidence>
<feature type="transmembrane region" description="Helical" evidence="2">
    <location>
        <begin position="72"/>
        <end position="96"/>
    </location>
</feature>
<sequence length="234" mass="22921">MGASTAFYAVSGGTGMGGFESERPIDTTRLWSGGLATAVVAGLIALVGMLLIRGVLGVPVLAPHDAGLLGGVVVGGYALMAAVAALAATGLLHALLLTAPRPATFFGWIVGLATLVAAVGPVTQDAPAGGQIATGIVNAVTGLVITSLLGGVGAGAVRRPRGTRPLLRAEGALPDVGYTPAWDHGPDGGPPEDGPAYDAGRRDASDGGAAGGPANTSGAPRRHYPDPTAQSGHD</sequence>
<accession>A0ABV9DXH4</accession>
<dbReference type="Pfam" id="PF19545">
    <property type="entry name" value="DUF6069"/>
    <property type="match status" value="1"/>
</dbReference>
<proteinExistence type="predicted"/>
<feature type="transmembrane region" description="Helical" evidence="2">
    <location>
        <begin position="103"/>
        <end position="123"/>
    </location>
</feature>
<evidence type="ECO:0000256" key="1">
    <source>
        <dbReference type="SAM" id="MobiDB-lite"/>
    </source>
</evidence>
<dbReference type="InterPro" id="IPR045713">
    <property type="entry name" value="DUF6069"/>
</dbReference>
<keyword evidence="2" id="KW-0472">Membrane</keyword>
<organism evidence="3 4">
    <name type="scientific">Nocardiopsis mangrovi</name>
    <dbReference type="NCBI Taxonomy" id="1179818"/>
    <lineage>
        <taxon>Bacteria</taxon>
        <taxon>Bacillati</taxon>
        <taxon>Actinomycetota</taxon>
        <taxon>Actinomycetes</taxon>
        <taxon>Streptosporangiales</taxon>
        <taxon>Nocardiopsidaceae</taxon>
        <taxon>Nocardiopsis</taxon>
    </lineage>
</organism>
<dbReference type="RefSeq" id="WP_378576008.1">
    <property type="nucleotide sequence ID" value="NZ_JBHSFQ010000016.1"/>
</dbReference>
<keyword evidence="2" id="KW-0812">Transmembrane</keyword>
<name>A0ABV9DXH4_9ACTN</name>
<comment type="caution">
    <text evidence="3">The sequence shown here is derived from an EMBL/GenBank/DDBJ whole genome shotgun (WGS) entry which is preliminary data.</text>
</comment>
<evidence type="ECO:0000313" key="4">
    <source>
        <dbReference type="Proteomes" id="UP001595923"/>
    </source>
</evidence>
<feature type="transmembrane region" description="Helical" evidence="2">
    <location>
        <begin position="30"/>
        <end position="52"/>
    </location>
</feature>
<protein>
    <submittedName>
        <fullName evidence="3">DUF6069 family protein</fullName>
    </submittedName>
</protein>
<evidence type="ECO:0000313" key="3">
    <source>
        <dbReference type="EMBL" id="MFC4563579.1"/>
    </source>
</evidence>
<feature type="region of interest" description="Disordered" evidence="1">
    <location>
        <begin position="177"/>
        <end position="234"/>
    </location>
</feature>